<dbReference type="PRINTS" id="PR00834">
    <property type="entry name" value="PROTEASES2C"/>
</dbReference>
<dbReference type="Pfam" id="PF13365">
    <property type="entry name" value="Trypsin_2"/>
    <property type="match status" value="1"/>
</dbReference>
<organism evidence="27 28">
    <name type="scientific">Hyalomma marginatum</name>
    <dbReference type="NCBI Taxonomy" id="34627"/>
    <lineage>
        <taxon>Eukaryota</taxon>
        <taxon>Metazoa</taxon>
        <taxon>Ecdysozoa</taxon>
        <taxon>Arthropoda</taxon>
        <taxon>Chelicerata</taxon>
        <taxon>Arachnida</taxon>
        <taxon>Acari</taxon>
        <taxon>Parasitiformes</taxon>
        <taxon>Ixodida</taxon>
        <taxon>Ixodoidea</taxon>
        <taxon>Ixodidae</taxon>
        <taxon>Hyalomminae</taxon>
        <taxon>Hyalomma</taxon>
    </lineage>
</organism>
<dbReference type="InterPro" id="IPR001478">
    <property type="entry name" value="PDZ"/>
</dbReference>
<keyword evidence="12" id="KW-0053">Apoptosis</keyword>
<dbReference type="GO" id="GO:0031966">
    <property type="term" value="C:mitochondrial membrane"/>
    <property type="evidence" value="ECO:0007669"/>
    <property type="project" value="UniProtKB-SubCell"/>
</dbReference>
<dbReference type="InterPro" id="IPR009003">
    <property type="entry name" value="Peptidase_S1_PA"/>
</dbReference>
<protein>
    <recommendedName>
        <fullName evidence="9">Probable periplasmic serine endoprotease DegP-like</fullName>
        <ecNumber evidence="8">3.4.21.107</ecNumber>
        <ecNumber evidence="7">3.4.21.108</ecNumber>
    </recommendedName>
    <alternativeName>
        <fullName evidence="21">High temperature requirement protein A2</fullName>
    </alternativeName>
    <alternativeName>
        <fullName evidence="22">Protease Do</fullName>
    </alternativeName>
    <alternativeName>
        <fullName evidence="10">Serine protease HTRA2, mitochondrial</fullName>
    </alternativeName>
</protein>
<comment type="catalytic activity">
    <reaction evidence="2">
        <text>Acts on substrates that are at least partially unfolded. The cleavage site P1 residue is normally between a pair of hydrophobic residues, such as Val-|-Val.</text>
        <dbReference type="EC" id="3.4.21.107"/>
    </reaction>
</comment>
<dbReference type="GO" id="GO:0005758">
    <property type="term" value="C:mitochondrial intermembrane space"/>
    <property type="evidence" value="ECO:0007669"/>
    <property type="project" value="UniProtKB-SubCell"/>
</dbReference>
<evidence type="ECO:0000256" key="5">
    <source>
        <dbReference type="ARBA" id="ARBA00004418"/>
    </source>
</evidence>
<gene>
    <name evidence="27" type="ORF">MHYMCMPASI_00267</name>
</gene>
<dbReference type="InterPro" id="IPR001940">
    <property type="entry name" value="Peptidase_S1C"/>
</dbReference>
<feature type="binding site" evidence="25">
    <location>
        <begin position="234"/>
        <end position="236"/>
    </location>
    <ligand>
        <name>substrate</name>
    </ligand>
</feature>
<comment type="catalytic activity">
    <reaction evidence="1">
        <text>Cleavage of non-polar aliphatic amino-acids at the P1 position, with a preference for Val, Ile and Met. At the P2 and P3 positions, Arg is selected most strongly with a secondary preference for other hydrophilic residues.</text>
        <dbReference type="EC" id="3.4.21.108"/>
    </reaction>
</comment>
<evidence type="ECO:0000256" key="14">
    <source>
        <dbReference type="ARBA" id="ARBA00022737"/>
    </source>
</evidence>
<evidence type="ECO:0000256" key="20">
    <source>
        <dbReference type="ARBA" id="ARBA00023145"/>
    </source>
</evidence>
<keyword evidence="15" id="KW-0574">Periplasm</keyword>
<dbReference type="PANTHER" id="PTHR22939">
    <property type="entry name" value="SERINE PROTEASE FAMILY S1C HTRA-RELATED"/>
    <property type="match status" value="1"/>
</dbReference>
<dbReference type="AlphaFoldDB" id="A0A8S4C1Q5"/>
<feature type="binding site" evidence="25">
    <location>
        <position position="130"/>
    </location>
    <ligand>
        <name>substrate</name>
    </ligand>
</feature>
<dbReference type="GO" id="GO:0006915">
    <property type="term" value="P:apoptotic process"/>
    <property type="evidence" value="ECO:0007669"/>
    <property type="project" value="UniProtKB-KW"/>
</dbReference>
<feature type="domain" description="PDZ" evidence="26">
    <location>
        <begin position="292"/>
        <end position="349"/>
    </location>
</feature>
<evidence type="ECO:0000256" key="15">
    <source>
        <dbReference type="ARBA" id="ARBA00022764"/>
    </source>
</evidence>
<evidence type="ECO:0000313" key="28">
    <source>
        <dbReference type="Proteomes" id="UP000837675"/>
    </source>
</evidence>
<comment type="similarity">
    <text evidence="6">Belongs to the peptidase S1C family.</text>
</comment>
<comment type="subcellular location">
    <subcellularLocation>
        <location evidence="4">Mitochondrion intermembrane space</location>
        <topology evidence="4">Single-pass membrane protein</topology>
    </subcellularLocation>
    <subcellularLocation>
        <location evidence="3">Mitochondrion membrane</location>
        <topology evidence="3">Single-pass membrane protein</topology>
    </subcellularLocation>
    <subcellularLocation>
        <location evidence="5">Periplasm</location>
    </subcellularLocation>
</comment>
<dbReference type="SUPFAM" id="SSF50156">
    <property type="entry name" value="PDZ domain-like"/>
    <property type="match status" value="2"/>
</dbReference>
<evidence type="ECO:0000256" key="23">
    <source>
        <dbReference type="ARBA" id="ARBA00035606"/>
    </source>
</evidence>
<keyword evidence="13" id="KW-0732">Signal</keyword>
<dbReference type="SUPFAM" id="SSF50494">
    <property type="entry name" value="Trypsin-like serine proteases"/>
    <property type="match status" value="1"/>
</dbReference>
<accession>A0A8S4C1Q5</accession>
<evidence type="ECO:0000259" key="26">
    <source>
        <dbReference type="PROSITE" id="PS50106"/>
    </source>
</evidence>
<evidence type="ECO:0000256" key="17">
    <source>
        <dbReference type="ARBA" id="ARBA00022825"/>
    </source>
</evidence>
<keyword evidence="20" id="KW-0865">Zymogen</keyword>
<evidence type="ECO:0000256" key="19">
    <source>
        <dbReference type="ARBA" id="ARBA00023016"/>
    </source>
</evidence>
<dbReference type="PROSITE" id="PS50106">
    <property type="entry name" value="PDZ"/>
    <property type="match status" value="2"/>
</dbReference>
<evidence type="ECO:0000256" key="13">
    <source>
        <dbReference type="ARBA" id="ARBA00022729"/>
    </source>
</evidence>
<keyword evidence="14" id="KW-0677">Repeat</keyword>
<evidence type="ECO:0000256" key="11">
    <source>
        <dbReference type="ARBA" id="ARBA00022670"/>
    </source>
</evidence>
<dbReference type="InterPro" id="IPR036034">
    <property type="entry name" value="PDZ_sf"/>
</dbReference>
<evidence type="ECO:0000256" key="16">
    <source>
        <dbReference type="ARBA" id="ARBA00022801"/>
    </source>
</evidence>
<evidence type="ECO:0000256" key="21">
    <source>
        <dbReference type="ARBA" id="ARBA00029644"/>
    </source>
</evidence>
<evidence type="ECO:0000256" key="1">
    <source>
        <dbReference type="ARBA" id="ARBA00001760"/>
    </source>
</evidence>
<evidence type="ECO:0000256" key="22">
    <source>
        <dbReference type="ARBA" id="ARBA00032850"/>
    </source>
</evidence>
<feature type="binding site" evidence="25">
    <location>
        <position position="162"/>
    </location>
    <ligand>
        <name>substrate</name>
    </ligand>
</feature>
<dbReference type="SMART" id="SM00228">
    <property type="entry name" value="PDZ"/>
    <property type="match status" value="2"/>
</dbReference>
<proteinExistence type="inferred from homology"/>
<dbReference type="EMBL" id="CAJVAF010000092">
    <property type="protein sequence ID" value="CAG7590215.1"/>
    <property type="molecule type" value="Genomic_DNA"/>
</dbReference>
<feature type="active site" description="Charge relay system" evidence="24">
    <location>
        <position position="236"/>
    </location>
</feature>
<comment type="function">
    <text evidence="23">Serine protease that shows proteolytic activity against a non-specific substrate beta-casein. Promotes or induces cell death either by direct binding to and inhibition of BIRC proteins (also called inhibitor of apoptosis proteins, IAPs), leading to an increase in caspase activity, or by a BIRC inhibition-independent, caspase-independent and serine protease activity-dependent mechanism. Can antagonize antiapoptotic activity of th/Diap1 by directly inducing the degradation of th/Diap1.</text>
</comment>
<comment type="caution">
    <text evidence="27">The sequence shown here is derived from an EMBL/GenBank/DDBJ whole genome shotgun (WGS) entry which is preliminary data.</text>
</comment>
<name>A0A8S4C1Q5_9ACAR</name>
<evidence type="ECO:0000313" key="27">
    <source>
        <dbReference type="EMBL" id="CAG7590215.1"/>
    </source>
</evidence>
<evidence type="ECO:0000256" key="25">
    <source>
        <dbReference type="PIRSR" id="PIRSR611782-2"/>
    </source>
</evidence>
<dbReference type="InterPro" id="IPR011782">
    <property type="entry name" value="Pept_S1C_Do"/>
</dbReference>
<keyword evidence="17" id="KW-0720">Serine protease</keyword>
<keyword evidence="18" id="KW-0809">Transit peptide</keyword>
<keyword evidence="28" id="KW-1185">Reference proteome</keyword>
<dbReference type="EC" id="3.4.21.107" evidence="8"/>
<dbReference type="PANTHER" id="PTHR22939:SF130">
    <property type="entry name" value="PERIPLASMIC SERINE ENDOPROTEASE DEGP-LIKE-RELATED"/>
    <property type="match status" value="1"/>
</dbReference>
<evidence type="ECO:0000256" key="2">
    <source>
        <dbReference type="ARBA" id="ARBA00001772"/>
    </source>
</evidence>
<feature type="domain" description="PDZ" evidence="26">
    <location>
        <begin position="393"/>
        <end position="475"/>
    </location>
</feature>
<evidence type="ECO:0000256" key="12">
    <source>
        <dbReference type="ARBA" id="ARBA00022703"/>
    </source>
</evidence>
<dbReference type="Pfam" id="PF13180">
    <property type="entry name" value="PDZ_2"/>
    <property type="match status" value="1"/>
</dbReference>
<feature type="active site" description="Charge relay system" evidence="24">
    <location>
        <position position="162"/>
    </location>
</feature>
<keyword evidence="19" id="KW-0346">Stress response</keyword>
<dbReference type="CDD" id="cd10839">
    <property type="entry name" value="cpPDZ1_DegP-like"/>
    <property type="match status" value="1"/>
</dbReference>
<dbReference type="Proteomes" id="UP000837675">
    <property type="component" value="Unassembled WGS sequence"/>
</dbReference>
<sequence length="496" mass="52984">MKIFVQVCLLIDEYLKVKSVKKFLLPILLSVCLLAKNANAGAIPPASFSEVIEKSMPAVVNISTSTSQKVIKKRQQLDMGNPYDILRDLFEREFGLNPYSGEQAVPPRKAISLGSGFIVDPSGYIVTNNHVIDEADEINVTLSGENGLSYKAKLIGKDSKTDLAVLKIDVENNLPFIKFGDSDKAKVGDLILVIGNPFGLGGSVSLGIISAKARNINSGHFDDFIQTDAAINVGNSGGPMLNTEGEVIGVNSVILSPSKGNIGIGFAIPSNMVQYVFKQLKEKGKIVRGQLGVTIQDIEKGLADDLGLKGIRGALVSGVLKGSPAERAGIKIGDVITKLDGKVITSASQLPRLVGEIELNKKANLEIFRDGKIINIQANVEKSKEEDTIASNDVEVAKNTSVFGMQVQTINSQLIKKFNLRDNAKGVLVTGVERGSLAAMIGIRVGDIVISVNKKEVATAKEFDAITSNIKKSGKGSATFLIARGESTFFVSLEDN</sequence>
<evidence type="ECO:0000256" key="24">
    <source>
        <dbReference type="PIRSR" id="PIRSR611782-1"/>
    </source>
</evidence>
<keyword evidence="16" id="KW-0378">Hydrolase</keyword>
<dbReference type="Gene3D" id="2.40.10.120">
    <property type="match status" value="1"/>
</dbReference>
<evidence type="ECO:0000256" key="8">
    <source>
        <dbReference type="ARBA" id="ARBA00013035"/>
    </source>
</evidence>
<dbReference type="Gene3D" id="2.30.42.10">
    <property type="match status" value="2"/>
</dbReference>
<evidence type="ECO:0000256" key="6">
    <source>
        <dbReference type="ARBA" id="ARBA00010541"/>
    </source>
</evidence>
<dbReference type="NCBIfam" id="TIGR02037">
    <property type="entry name" value="degP_htrA_DO"/>
    <property type="match status" value="1"/>
</dbReference>
<feature type="active site" description="Charge relay system" evidence="24">
    <location>
        <position position="130"/>
    </location>
</feature>
<dbReference type="InterPro" id="IPR041489">
    <property type="entry name" value="PDZ_6"/>
</dbReference>
<dbReference type="EC" id="3.4.21.108" evidence="7"/>
<evidence type="ECO:0000256" key="10">
    <source>
        <dbReference type="ARBA" id="ARBA00016929"/>
    </source>
</evidence>
<evidence type="ECO:0000256" key="9">
    <source>
        <dbReference type="ARBA" id="ARBA00013958"/>
    </source>
</evidence>
<evidence type="ECO:0000256" key="18">
    <source>
        <dbReference type="ARBA" id="ARBA00022946"/>
    </source>
</evidence>
<evidence type="ECO:0000256" key="7">
    <source>
        <dbReference type="ARBA" id="ARBA00013033"/>
    </source>
</evidence>
<dbReference type="GO" id="GO:0006508">
    <property type="term" value="P:proteolysis"/>
    <property type="evidence" value="ECO:0007669"/>
    <property type="project" value="UniProtKB-KW"/>
</dbReference>
<evidence type="ECO:0000256" key="4">
    <source>
        <dbReference type="ARBA" id="ARBA00004375"/>
    </source>
</evidence>
<dbReference type="Pfam" id="PF17820">
    <property type="entry name" value="PDZ_6"/>
    <property type="match status" value="1"/>
</dbReference>
<dbReference type="GO" id="GO:0004252">
    <property type="term" value="F:serine-type endopeptidase activity"/>
    <property type="evidence" value="ECO:0007669"/>
    <property type="project" value="InterPro"/>
</dbReference>
<evidence type="ECO:0000256" key="3">
    <source>
        <dbReference type="ARBA" id="ARBA00004304"/>
    </source>
</evidence>
<keyword evidence="11" id="KW-0645">Protease</keyword>
<reference evidence="27" key="1">
    <citation type="submission" date="2021-06" db="EMBL/GenBank/DDBJ databases">
        <authorList>
            <person name="Nardi T."/>
            <person name="Nardi T."/>
        </authorList>
    </citation>
    <scope>NUCLEOTIDE SEQUENCE</scope>
</reference>